<dbReference type="AlphaFoldDB" id="A0A0G4HXX8"/>
<proteinExistence type="predicted"/>
<accession>A0A0G4HXX8</accession>
<sequence>MYNYIWGLPDKVRKEVRRRKPDSLDAAMKDAEEAEQLLSGGRKKDYGGQGRDGRSDSHPSLQPQSLANQTMGPSRWISTESPEFIPFPKMRSRGTFRRIGASIVTRWDTLHANAGTASSNSNNRVLGVIGVREISMEFQGNPPQWS</sequence>
<dbReference type="VEuPathDB" id="CryptoDB:Cvel_9378"/>
<dbReference type="PhylomeDB" id="A0A0G4HXX8"/>
<feature type="compositionally biased region" description="Basic and acidic residues" evidence="1">
    <location>
        <begin position="21"/>
        <end position="31"/>
    </location>
</feature>
<feature type="compositionally biased region" description="Basic and acidic residues" evidence="1">
    <location>
        <begin position="42"/>
        <end position="57"/>
    </location>
</feature>
<feature type="compositionally biased region" description="Polar residues" evidence="1">
    <location>
        <begin position="58"/>
        <end position="80"/>
    </location>
</feature>
<organism evidence="2">
    <name type="scientific">Chromera velia CCMP2878</name>
    <dbReference type="NCBI Taxonomy" id="1169474"/>
    <lineage>
        <taxon>Eukaryota</taxon>
        <taxon>Sar</taxon>
        <taxon>Alveolata</taxon>
        <taxon>Colpodellida</taxon>
        <taxon>Chromeraceae</taxon>
        <taxon>Chromera</taxon>
    </lineage>
</organism>
<feature type="region of interest" description="Disordered" evidence="1">
    <location>
        <begin position="16"/>
        <end position="80"/>
    </location>
</feature>
<name>A0A0G4HXX8_9ALVE</name>
<reference evidence="2" key="1">
    <citation type="submission" date="2014-11" db="EMBL/GenBank/DDBJ databases">
        <authorList>
            <person name="Otto D Thomas"/>
            <person name="Naeem Raeece"/>
        </authorList>
    </citation>
    <scope>NUCLEOTIDE SEQUENCE</scope>
</reference>
<evidence type="ECO:0000256" key="1">
    <source>
        <dbReference type="SAM" id="MobiDB-lite"/>
    </source>
</evidence>
<protein>
    <submittedName>
        <fullName evidence="2">Uncharacterized protein</fullName>
    </submittedName>
</protein>
<evidence type="ECO:0000313" key="2">
    <source>
        <dbReference type="EMBL" id="CEM49370.1"/>
    </source>
</evidence>
<gene>
    <name evidence="2" type="ORF">Cvel_9378</name>
</gene>
<dbReference type="EMBL" id="CDMZ01004313">
    <property type="protein sequence ID" value="CEM49370.1"/>
    <property type="molecule type" value="Genomic_DNA"/>
</dbReference>